<proteinExistence type="predicted"/>
<comment type="caution">
    <text evidence="1">The sequence shown here is derived from an EMBL/GenBank/DDBJ whole genome shotgun (WGS) entry which is preliminary data.</text>
</comment>
<keyword evidence="2" id="KW-1185">Reference proteome</keyword>
<reference evidence="1" key="1">
    <citation type="submission" date="2020-06" db="EMBL/GenBank/DDBJ databases">
        <title>Draft genome of Bugula neritina, a colonial animal packing powerful symbionts and potential medicines.</title>
        <authorList>
            <person name="Rayko M."/>
        </authorList>
    </citation>
    <scope>NUCLEOTIDE SEQUENCE [LARGE SCALE GENOMIC DNA]</scope>
    <source>
        <strain evidence="1">Kwan_BN1</strain>
    </source>
</reference>
<protein>
    <submittedName>
        <fullName evidence="1">Uncharacterized protein</fullName>
    </submittedName>
</protein>
<evidence type="ECO:0000313" key="2">
    <source>
        <dbReference type="Proteomes" id="UP000593567"/>
    </source>
</evidence>
<dbReference type="Proteomes" id="UP000593567">
    <property type="component" value="Unassembled WGS sequence"/>
</dbReference>
<dbReference type="EMBL" id="VXIV02000863">
    <property type="protein sequence ID" value="KAF6035534.1"/>
    <property type="molecule type" value="Genomic_DNA"/>
</dbReference>
<accession>A0A7J7KC62</accession>
<dbReference type="AlphaFoldDB" id="A0A7J7KC62"/>
<organism evidence="1 2">
    <name type="scientific">Bugula neritina</name>
    <name type="common">Brown bryozoan</name>
    <name type="synonym">Sertularia neritina</name>
    <dbReference type="NCBI Taxonomy" id="10212"/>
    <lineage>
        <taxon>Eukaryota</taxon>
        <taxon>Metazoa</taxon>
        <taxon>Spiralia</taxon>
        <taxon>Lophotrochozoa</taxon>
        <taxon>Bryozoa</taxon>
        <taxon>Gymnolaemata</taxon>
        <taxon>Cheilostomatida</taxon>
        <taxon>Flustrina</taxon>
        <taxon>Buguloidea</taxon>
        <taxon>Bugulidae</taxon>
        <taxon>Bugula</taxon>
    </lineage>
</organism>
<sequence length="116" mass="13289">MLQVASKNCVTKDPVKLLLQELQAARLFTSNCKTIEYPEHTCGKVLHCLNLLFDKSGRTIFCHRKKSIDSCFKKVIKRCLFAKKYQELVIKQALPKVCKSSKSYTYKRPVLLSCSS</sequence>
<name>A0A7J7KC62_BUGNE</name>
<gene>
    <name evidence="1" type="ORF">EB796_006142</name>
</gene>
<evidence type="ECO:0000313" key="1">
    <source>
        <dbReference type="EMBL" id="KAF6035534.1"/>
    </source>
</evidence>